<dbReference type="GO" id="GO:0016787">
    <property type="term" value="F:hydrolase activity"/>
    <property type="evidence" value="ECO:0007669"/>
    <property type="project" value="UniProtKB-KW"/>
</dbReference>
<feature type="transmembrane region" description="Helical" evidence="9">
    <location>
        <begin position="99"/>
        <end position="119"/>
    </location>
</feature>
<dbReference type="Gene3D" id="3.40.50.1110">
    <property type="entry name" value="SGNH hydrolase"/>
    <property type="match status" value="1"/>
</dbReference>
<evidence type="ECO:0000259" key="11">
    <source>
        <dbReference type="Pfam" id="PF19040"/>
    </source>
</evidence>
<name>A0A1H8W5C5_9ACTN</name>
<keyword evidence="13" id="KW-1185">Reference proteome</keyword>
<dbReference type="GO" id="GO:0016747">
    <property type="term" value="F:acyltransferase activity, transferring groups other than amino-acyl groups"/>
    <property type="evidence" value="ECO:0007669"/>
    <property type="project" value="InterPro"/>
</dbReference>
<feature type="transmembrane region" description="Helical" evidence="9">
    <location>
        <begin position="260"/>
        <end position="277"/>
    </location>
</feature>
<sequence>MATDTRAALPAAVPSGPPASALPRDGASHVRGDIEGLRAVAVLLVIGDHLLGWPHGGFVGVDVFFVISGFLITGLLLREHRTSGRISFVDFYKRRIRRILPASLLVLVATVVAAHAVFFGSRARTTSDDALWSLLFAGNWRFALNGTDYLQAGGPLSPLQHYWSLAVEEQFYVVWPVVLAVVLGIAGWRRKHGPKGLVGIAVVAVGVVVGGYAWALHETTTDPTWAYFSTFSRAWELGLGALLAVAVPAVARIPARLRPLLGWVGLAGIVASAFVIGPDTPFPAPGALLPVLSTGLVIAAGTGGPSHVLALDNPLARYLGALSYSLYLWHFPAIVVLAVLLPVDGTYYALVAALTVVVSMASYHLVEQPIRRSDWLRPGVVRKRERRVALIGGWVATAAAAALTVVLVVLPATGSGWPWASASEPAAAPPPVSVDDPLPAAPSVDHAAVLAGEISAAVTTPEWPELVPGLDSTSEEVYVPEWVVDDCLNIRSAADAAGCVYGDPAAERTAVLLGDSVSISWMPGIRRALESDGWQIRVLTLGQCPQAMVPTEMDRGDPAFPEYCSAHQEWALAQVQELRPDLVIMSSAANSIGRMVSEAEGDAALAEWRDGLIATMTALDGLQARFVLLGSPPPGLNIQTCATRFNTPQDCLSTIADDVTDFLENEADTVRAFRGTTLQASYVDTRSWFCDAQEQCPLFVGTTPVFADGTHMTAAYSARLAPVLAPVLAG</sequence>
<organism evidence="12 13">
    <name type="scientific">Trujillonella endophytica</name>
    <dbReference type="NCBI Taxonomy" id="673521"/>
    <lineage>
        <taxon>Bacteria</taxon>
        <taxon>Bacillati</taxon>
        <taxon>Actinomycetota</taxon>
        <taxon>Actinomycetes</taxon>
        <taxon>Geodermatophilales</taxon>
        <taxon>Geodermatophilaceae</taxon>
        <taxon>Trujillonella</taxon>
    </lineage>
</organism>
<feature type="transmembrane region" description="Helical" evidence="9">
    <location>
        <begin position="347"/>
        <end position="366"/>
    </location>
</feature>
<dbReference type="PANTHER" id="PTHR23028">
    <property type="entry name" value="ACETYLTRANSFERASE"/>
    <property type="match status" value="1"/>
</dbReference>
<evidence type="ECO:0000259" key="10">
    <source>
        <dbReference type="Pfam" id="PF01757"/>
    </source>
</evidence>
<evidence type="ECO:0000313" key="13">
    <source>
        <dbReference type="Proteomes" id="UP000198960"/>
    </source>
</evidence>
<feature type="transmembrane region" description="Helical" evidence="9">
    <location>
        <begin position="235"/>
        <end position="253"/>
    </location>
</feature>
<keyword evidence="5 9" id="KW-1133">Transmembrane helix</keyword>
<feature type="region of interest" description="Disordered" evidence="8">
    <location>
        <begin position="1"/>
        <end position="26"/>
    </location>
</feature>
<evidence type="ECO:0000256" key="2">
    <source>
        <dbReference type="ARBA" id="ARBA00022475"/>
    </source>
</evidence>
<dbReference type="AlphaFoldDB" id="A0A1H8W5C5"/>
<evidence type="ECO:0000256" key="4">
    <source>
        <dbReference type="ARBA" id="ARBA00022692"/>
    </source>
</evidence>
<dbReference type="InterPro" id="IPR036514">
    <property type="entry name" value="SGNH_hydro_sf"/>
</dbReference>
<protein>
    <submittedName>
        <fullName evidence="12">Peptidoglycan/LPS O-acetylase OafA/YrhL, contains acyltransferase and SGNH-hydrolase domains</fullName>
    </submittedName>
</protein>
<evidence type="ECO:0000256" key="8">
    <source>
        <dbReference type="SAM" id="MobiDB-lite"/>
    </source>
</evidence>
<dbReference type="Pfam" id="PF01757">
    <property type="entry name" value="Acyl_transf_3"/>
    <property type="match status" value="1"/>
</dbReference>
<evidence type="ECO:0000256" key="1">
    <source>
        <dbReference type="ARBA" id="ARBA00004651"/>
    </source>
</evidence>
<keyword evidence="2" id="KW-1003">Cell membrane</keyword>
<dbReference type="InterPro" id="IPR050879">
    <property type="entry name" value="Acyltransferase_3"/>
</dbReference>
<feature type="transmembrane region" description="Helical" evidence="9">
    <location>
        <begin position="318"/>
        <end position="341"/>
    </location>
</feature>
<dbReference type="InterPro" id="IPR043968">
    <property type="entry name" value="SGNH"/>
</dbReference>
<feature type="transmembrane region" description="Helical" evidence="9">
    <location>
        <begin position="289"/>
        <end position="311"/>
    </location>
</feature>
<dbReference type="Pfam" id="PF19040">
    <property type="entry name" value="SGNH"/>
    <property type="match status" value="1"/>
</dbReference>
<evidence type="ECO:0000256" key="6">
    <source>
        <dbReference type="ARBA" id="ARBA00023136"/>
    </source>
</evidence>
<feature type="domain" description="Acyltransferase 3" evidence="10">
    <location>
        <begin position="33"/>
        <end position="363"/>
    </location>
</feature>
<feature type="transmembrane region" description="Helical" evidence="9">
    <location>
        <begin position="171"/>
        <end position="189"/>
    </location>
</feature>
<dbReference type="PANTHER" id="PTHR23028:SF53">
    <property type="entry name" value="ACYL_TRANSF_3 DOMAIN-CONTAINING PROTEIN"/>
    <property type="match status" value="1"/>
</dbReference>
<feature type="transmembrane region" description="Helical" evidence="9">
    <location>
        <begin position="58"/>
        <end position="78"/>
    </location>
</feature>
<evidence type="ECO:0000256" key="3">
    <source>
        <dbReference type="ARBA" id="ARBA00022679"/>
    </source>
</evidence>
<dbReference type="EMBL" id="FOEE01000016">
    <property type="protein sequence ID" value="SEP22647.1"/>
    <property type="molecule type" value="Genomic_DNA"/>
</dbReference>
<feature type="compositionally biased region" description="Low complexity" evidence="8">
    <location>
        <begin position="7"/>
        <end position="23"/>
    </location>
</feature>
<keyword evidence="12" id="KW-0378">Hydrolase</keyword>
<dbReference type="STRING" id="673521.SAMN05660991_04061"/>
<feature type="domain" description="SGNH" evidence="11">
    <location>
        <begin position="495"/>
        <end position="726"/>
    </location>
</feature>
<dbReference type="OrthoDB" id="3404679at2"/>
<proteinExistence type="predicted"/>
<comment type="subcellular location">
    <subcellularLocation>
        <location evidence="1">Cell membrane</location>
        <topology evidence="1">Multi-pass membrane protein</topology>
    </subcellularLocation>
</comment>
<keyword evidence="4 9" id="KW-0812">Transmembrane</keyword>
<dbReference type="GO" id="GO:0005886">
    <property type="term" value="C:plasma membrane"/>
    <property type="evidence" value="ECO:0007669"/>
    <property type="project" value="UniProtKB-SubCell"/>
</dbReference>
<dbReference type="RefSeq" id="WP_091947958.1">
    <property type="nucleotide sequence ID" value="NZ_FOEE01000016.1"/>
</dbReference>
<evidence type="ECO:0000256" key="9">
    <source>
        <dbReference type="SAM" id="Phobius"/>
    </source>
</evidence>
<accession>A0A1H8W5C5</accession>
<evidence type="ECO:0000256" key="7">
    <source>
        <dbReference type="ARBA" id="ARBA00023315"/>
    </source>
</evidence>
<dbReference type="InterPro" id="IPR002656">
    <property type="entry name" value="Acyl_transf_3_dom"/>
</dbReference>
<dbReference type="GO" id="GO:0009103">
    <property type="term" value="P:lipopolysaccharide biosynthetic process"/>
    <property type="evidence" value="ECO:0007669"/>
    <property type="project" value="TreeGrafter"/>
</dbReference>
<feature type="transmembrane region" description="Helical" evidence="9">
    <location>
        <begin position="196"/>
        <end position="215"/>
    </location>
</feature>
<feature type="transmembrane region" description="Helical" evidence="9">
    <location>
        <begin position="387"/>
        <end position="410"/>
    </location>
</feature>
<gene>
    <name evidence="12" type="ORF">SAMN05660991_04061</name>
</gene>
<reference evidence="13" key="1">
    <citation type="submission" date="2016-10" db="EMBL/GenBank/DDBJ databases">
        <authorList>
            <person name="Varghese N."/>
            <person name="Submissions S."/>
        </authorList>
    </citation>
    <scope>NUCLEOTIDE SEQUENCE [LARGE SCALE GENOMIC DNA]</scope>
    <source>
        <strain evidence="13">DSM 45413</strain>
    </source>
</reference>
<keyword evidence="6 9" id="KW-0472">Membrane</keyword>
<keyword evidence="3 12" id="KW-0808">Transferase</keyword>
<evidence type="ECO:0000313" key="12">
    <source>
        <dbReference type="EMBL" id="SEP22647.1"/>
    </source>
</evidence>
<evidence type="ECO:0000256" key="5">
    <source>
        <dbReference type="ARBA" id="ARBA00022989"/>
    </source>
</evidence>
<dbReference type="SUPFAM" id="SSF52266">
    <property type="entry name" value="SGNH hydrolase"/>
    <property type="match status" value="1"/>
</dbReference>
<dbReference type="Proteomes" id="UP000198960">
    <property type="component" value="Unassembled WGS sequence"/>
</dbReference>
<keyword evidence="7 12" id="KW-0012">Acyltransferase</keyword>